<dbReference type="EMBL" id="BAABFL010000481">
    <property type="protein sequence ID" value="GAA4652815.1"/>
    <property type="molecule type" value="Genomic_DNA"/>
</dbReference>
<evidence type="ECO:0000313" key="2">
    <source>
        <dbReference type="Proteomes" id="UP001500604"/>
    </source>
</evidence>
<comment type="caution">
    <text evidence="1">The sequence shown here is derived from an EMBL/GenBank/DDBJ whole genome shotgun (WGS) entry which is preliminary data.</text>
</comment>
<accession>A0ABP8V9X2</accession>
<keyword evidence="2" id="KW-1185">Reference proteome</keyword>
<reference evidence="2" key="1">
    <citation type="journal article" date="2019" name="Int. J. Syst. Evol. Microbiol.">
        <title>The Global Catalogue of Microorganisms (GCM) 10K type strain sequencing project: providing services to taxonomists for standard genome sequencing and annotation.</title>
        <authorList>
            <consortium name="The Broad Institute Genomics Platform"/>
            <consortium name="The Broad Institute Genome Sequencing Center for Infectious Disease"/>
            <person name="Wu L."/>
            <person name="Ma J."/>
        </authorList>
    </citation>
    <scope>NUCLEOTIDE SEQUENCE [LARGE SCALE GENOMIC DNA]</scope>
    <source>
        <strain evidence="2">JCM 17805</strain>
    </source>
</reference>
<evidence type="ECO:0000313" key="1">
    <source>
        <dbReference type="EMBL" id="GAA4652815.1"/>
    </source>
</evidence>
<protein>
    <submittedName>
        <fullName evidence="1">Uncharacterized protein</fullName>
    </submittedName>
</protein>
<proteinExistence type="predicted"/>
<gene>
    <name evidence="1" type="ORF">GCM10023116_50990</name>
</gene>
<dbReference type="Proteomes" id="UP001500604">
    <property type="component" value="Unassembled WGS sequence"/>
</dbReference>
<name>A0ABP8V9X2_9GAMM</name>
<organism evidence="1 2">
    <name type="scientific">Kistimonas scapharcae</name>
    <dbReference type="NCBI Taxonomy" id="1036133"/>
    <lineage>
        <taxon>Bacteria</taxon>
        <taxon>Pseudomonadati</taxon>
        <taxon>Pseudomonadota</taxon>
        <taxon>Gammaproteobacteria</taxon>
        <taxon>Oceanospirillales</taxon>
        <taxon>Endozoicomonadaceae</taxon>
        <taxon>Kistimonas</taxon>
    </lineage>
</organism>
<sequence>MRLQNEKPDDQALDEALSQLATLHQQLMAELPEAYLEAIEALPADQFTPEALSQIACTFTAGLDDMERDKLDALNQALAEQGEQLISALNAMAQARSPKRSTGRNRKRFI</sequence>